<evidence type="ECO:0000313" key="2">
    <source>
        <dbReference type="EMBL" id="RLK49699.1"/>
    </source>
</evidence>
<dbReference type="NCBIfam" id="TIGR02532">
    <property type="entry name" value="IV_pilin_GFxxxE"/>
    <property type="match status" value="1"/>
</dbReference>
<reference evidence="2 3" key="1">
    <citation type="journal article" date="2015" name="Stand. Genomic Sci.">
        <title>Genomic Encyclopedia of Bacterial and Archaeal Type Strains, Phase III: the genomes of soil and plant-associated and newly described type strains.</title>
        <authorList>
            <person name="Whitman W.B."/>
            <person name="Woyke T."/>
            <person name="Klenk H.P."/>
            <person name="Zhou Y."/>
            <person name="Lilburn T.G."/>
            <person name="Beck B.J."/>
            <person name="De Vos P."/>
            <person name="Vandamme P."/>
            <person name="Eisen J.A."/>
            <person name="Garrity G."/>
            <person name="Hugenholtz P."/>
            <person name="Kyrpides N.C."/>
        </authorList>
    </citation>
    <scope>NUCLEOTIDE SEQUENCE [LARGE SCALE GENOMIC DNA]</scope>
    <source>
        <strain evidence="2 3">S2T63</strain>
    </source>
</reference>
<dbReference type="Proteomes" id="UP000273158">
    <property type="component" value="Unassembled WGS sequence"/>
</dbReference>
<sequence>MIERDDEGMTLVELIVVIAVSALFLGLLAGLFINGIQTQEQATARDRATGRANVVSSSIGTSVRNAVAVKVSGSGSRLDAKILTTAGGFECRAWVLDGTALRYSSGTTARANTPSGWTALATGVTATLSGGAAFALQGTQAVSFGLTVTDNGQKAVLTDGVKAQAFKAGGVACF</sequence>
<evidence type="ECO:0000256" key="1">
    <source>
        <dbReference type="SAM" id="Phobius"/>
    </source>
</evidence>
<keyword evidence="1" id="KW-0812">Transmembrane</keyword>
<organism evidence="2 3">
    <name type="scientific">Microbacterium telephonicum</name>
    <dbReference type="NCBI Taxonomy" id="1714841"/>
    <lineage>
        <taxon>Bacteria</taxon>
        <taxon>Bacillati</taxon>
        <taxon>Actinomycetota</taxon>
        <taxon>Actinomycetes</taxon>
        <taxon>Micrococcales</taxon>
        <taxon>Microbacteriaceae</taxon>
        <taxon>Microbacterium</taxon>
    </lineage>
</organism>
<protein>
    <submittedName>
        <fullName evidence="2">Prepilin-type N-terminal cleavage/methylation domain-containing protein</fullName>
    </submittedName>
</protein>
<keyword evidence="1" id="KW-0472">Membrane</keyword>
<keyword evidence="1" id="KW-1133">Transmembrane helix</keyword>
<dbReference type="PROSITE" id="PS00409">
    <property type="entry name" value="PROKAR_NTER_METHYL"/>
    <property type="match status" value="1"/>
</dbReference>
<accession>A0A498C429</accession>
<evidence type="ECO:0000313" key="3">
    <source>
        <dbReference type="Proteomes" id="UP000273158"/>
    </source>
</evidence>
<dbReference type="InterPro" id="IPR012902">
    <property type="entry name" value="N_methyl_site"/>
</dbReference>
<gene>
    <name evidence="2" type="ORF">C7474_1860</name>
</gene>
<feature type="transmembrane region" description="Helical" evidence="1">
    <location>
        <begin position="12"/>
        <end position="33"/>
    </location>
</feature>
<keyword evidence="3" id="KW-1185">Reference proteome</keyword>
<dbReference type="AlphaFoldDB" id="A0A498C429"/>
<name>A0A498C429_9MICO</name>
<dbReference type="EMBL" id="RCDB01000002">
    <property type="protein sequence ID" value="RLK49699.1"/>
    <property type="molecule type" value="Genomic_DNA"/>
</dbReference>
<comment type="caution">
    <text evidence="2">The sequence shown here is derived from an EMBL/GenBank/DDBJ whole genome shotgun (WGS) entry which is preliminary data.</text>
</comment>
<dbReference type="Pfam" id="PF07963">
    <property type="entry name" value="N_methyl"/>
    <property type="match status" value="1"/>
</dbReference>
<proteinExistence type="predicted"/>